<protein>
    <submittedName>
        <fullName evidence="15">Poly(U)-specific endoribonuclease homolog</fullName>
    </submittedName>
</protein>
<dbReference type="GO" id="GO:0004521">
    <property type="term" value="F:RNA endonuclease activity"/>
    <property type="evidence" value="ECO:0007669"/>
    <property type="project" value="UniProtKB-UniRule"/>
</dbReference>
<dbReference type="PANTHER" id="PTHR12439:SF42">
    <property type="entry name" value="ENDORIBONUCLEASE-RELATED"/>
    <property type="match status" value="1"/>
</dbReference>
<reference evidence="15" key="1">
    <citation type="submission" date="2025-08" db="UniProtKB">
        <authorList>
            <consortium name="RefSeq"/>
        </authorList>
    </citation>
    <scope>IDENTIFICATION</scope>
    <source>
        <tissue evidence="15">Whole body</tissue>
    </source>
</reference>
<dbReference type="SUPFAM" id="SSF142877">
    <property type="entry name" value="EndoU-like"/>
    <property type="match status" value="1"/>
</dbReference>
<organism evidence="14 15">
    <name type="scientific">Ceratina calcarata</name>
    <dbReference type="NCBI Taxonomy" id="156304"/>
    <lineage>
        <taxon>Eukaryota</taxon>
        <taxon>Metazoa</taxon>
        <taxon>Ecdysozoa</taxon>
        <taxon>Arthropoda</taxon>
        <taxon>Hexapoda</taxon>
        <taxon>Insecta</taxon>
        <taxon>Pterygota</taxon>
        <taxon>Neoptera</taxon>
        <taxon>Endopterygota</taxon>
        <taxon>Hymenoptera</taxon>
        <taxon>Apocrita</taxon>
        <taxon>Aculeata</taxon>
        <taxon>Apoidea</taxon>
        <taxon>Anthophila</taxon>
        <taxon>Apidae</taxon>
        <taxon>Ceratina</taxon>
        <taxon>Zadontomerus</taxon>
    </lineage>
</organism>
<keyword evidence="12" id="KW-0812">Transmembrane</keyword>
<evidence type="ECO:0000256" key="1">
    <source>
        <dbReference type="ARBA" id="ARBA00001936"/>
    </source>
</evidence>
<evidence type="ECO:0000313" key="15">
    <source>
        <dbReference type="RefSeq" id="XP_017878871.1"/>
    </source>
</evidence>
<keyword evidence="14" id="KW-1185">Reference proteome</keyword>
<keyword evidence="5 11" id="KW-0479">Metal-binding</keyword>
<dbReference type="InterPro" id="IPR018998">
    <property type="entry name" value="EndoU_C"/>
</dbReference>
<dbReference type="CDD" id="cd21159">
    <property type="entry name" value="XendoU"/>
    <property type="match status" value="1"/>
</dbReference>
<evidence type="ECO:0000256" key="3">
    <source>
        <dbReference type="ARBA" id="ARBA00011245"/>
    </source>
</evidence>
<keyword evidence="4 11" id="KW-0540">Nuclease</keyword>
<evidence type="ECO:0000256" key="12">
    <source>
        <dbReference type="SAM" id="Phobius"/>
    </source>
</evidence>
<keyword evidence="9 11" id="KW-0464">Manganese</keyword>
<dbReference type="AlphaFoldDB" id="A0AAJ7IWF6"/>
<dbReference type="Proteomes" id="UP000694925">
    <property type="component" value="Unplaced"/>
</dbReference>
<keyword evidence="6 11" id="KW-0255">Endonuclease</keyword>
<dbReference type="PROSITE" id="PS51959">
    <property type="entry name" value="ENDOU"/>
    <property type="match status" value="1"/>
</dbReference>
<keyword evidence="12" id="KW-0472">Membrane</keyword>
<dbReference type="InterPro" id="IPR039787">
    <property type="entry name" value="ENDOU"/>
</dbReference>
<evidence type="ECO:0000256" key="11">
    <source>
        <dbReference type="RuleBase" id="RU367085"/>
    </source>
</evidence>
<dbReference type="Pfam" id="PF09412">
    <property type="entry name" value="XendoU"/>
    <property type="match status" value="1"/>
</dbReference>
<dbReference type="KEGG" id="ccal:108624229"/>
<evidence type="ECO:0000256" key="6">
    <source>
        <dbReference type="ARBA" id="ARBA00022759"/>
    </source>
</evidence>
<accession>A0AAJ7IWF6</accession>
<comment type="cofactor">
    <cofactor evidence="1 11">
        <name>Mn(2+)</name>
        <dbReference type="ChEBI" id="CHEBI:29035"/>
    </cofactor>
</comment>
<proteinExistence type="inferred from homology"/>
<evidence type="ECO:0000256" key="10">
    <source>
        <dbReference type="ARBA" id="ARBA00023239"/>
    </source>
</evidence>
<dbReference type="RefSeq" id="XP_017878871.1">
    <property type="nucleotide sequence ID" value="XM_018023382.2"/>
</dbReference>
<keyword evidence="7 11" id="KW-0378">Hydrolase</keyword>
<feature type="domain" description="EndoU" evidence="13">
    <location>
        <begin position="42"/>
        <end position="299"/>
    </location>
</feature>
<dbReference type="PANTHER" id="PTHR12439">
    <property type="entry name" value="PLACENTAL PROTEIN 11-RELATED"/>
    <property type="match status" value="1"/>
</dbReference>
<dbReference type="GO" id="GO:0016787">
    <property type="term" value="F:hydrolase activity"/>
    <property type="evidence" value="ECO:0007669"/>
    <property type="project" value="UniProtKB-KW"/>
</dbReference>
<evidence type="ECO:0000256" key="7">
    <source>
        <dbReference type="ARBA" id="ARBA00022801"/>
    </source>
</evidence>
<evidence type="ECO:0000256" key="9">
    <source>
        <dbReference type="ARBA" id="ARBA00023211"/>
    </source>
</evidence>
<comment type="similarity">
    <text evidence="2 11">Belongs to the ENDOU family.</text>
</comment>
<feature type="non-terminal residue" evidence="15">
    <location>
        <position position="299"/>
    </location>
</feature>
<gene>
    <name evidence="15" type="primary">LOC108624229</name>
</gene>
<feature type="transmembrane region" description="Helical" evidence="12">
    <location>
        <begin position="6"/>
        <end position="25"/>
    </location>
</feature>
<evidence type="ECO:0000256" key="8">
    <source>
        <dbReference type="ARBA" id="ARBA00022884"/>
    </source>
</evidence>
<keyword evidence="8 11" id="KW-0694">RNA-binding</keyword>
<dbReference type="GO" id="GO:0046872">
    <property type="term" value="F:metal ion binding"/>
    <property type="evidence" value="ECO:0007669"/>
    <property type="project" value="UniProtKB-UniRule"/>
</dbReference>
<dbReference type="GO" id="GO:0016829">
    <property type="term" value="F:lyase activity"/>
    <property type="evidence" value="ECO:0007669"/>
    <property type="project" value="UniProtKB-KW"/>
</dbReference>
<evidence type="ECO:0000256" key="5">
    <source>
        <dbReference type="ARBA" id="ARBA00022723"/>
    </source>
</evidence>
<dbReference type="GO" id="GO:0003723">
    <property type="term" value="F:RNA binding"/>
    <property type="evidence" value="ECO:0007669"/>
    <property type="project" value="UniProtKB-UniRule"/>
</dbReference>
<comment type="subunit">
    <text evidence="3 11">Monomer.</text>
</comment>
<keyword evidence="10" id="KW-0456">Lyase</keyword>
<evidence type="ECO:0000256" key="2">
    <source>
        <dbReference type="ARBA" id="ARBA00010168"/>
    </source>
</evidence>
<name>A0AAJ7IWF6_9HYME</name>
<keyword evidence="12" id="KW-1133">Transmembrane helix</keyword>
<evidence type="ECO:0000313" key="14">
    <source>
        <dbReference type="Proteomes" id="UP000694925"/>
    </source>
</evidence>
<dbReference type="InterPro" id="IPR037227">
    <property type="entry name" value="EndoU-like"/>
</dbReference>
<evidence type="ECO:0000256" key="4">
    <source>
        <dbReference type="ARBA" id="ARBA00022722"/>
    </source>
</evidence>
<sequence length="299" mass="34565">MLNNSTVMSLHTLVIVHVVIVFSLTTHQIGVANNIFNVPFINDNELKTISERLFSMSHGLLNYVHINYQGQASFKNFSDMAPERLLNISSNITVRLTTKSLIKLFNNYELDVYRPEIITKEKDIEENEFIDNLLKTDVMLDAMYSLSVKGFFQSDTRVYKNILKELWFHLYSRSKGINGSSGFEHVFIGERKPRKGVVGLHNWIYFSYGESINNINYYGFSCNKEFDEKAVILETYFTYIRKRKMSTIFVGTTPELEIALYTLCFFARPNKKCKLSFTGSEFHVQTYVSQSNGKKFVGT</sequence>
<dbReference type="GeneID" id="108624229"/>
<evidence type="ECO:0000259" key="13">
    <source>
        <dbReference type="PROSITE" id="PS51959"/>
    </source>
</evidence>